<keyword evidence="2" id="KW-0732">Signal</keyword>
<evidence type="ECO:0000259" key="3">
    <source>
        <dbReference type="Pfam" id="PF00135"/>
    </source>
</evidence>
<dbReference type="AlphaFoldDB" id="A0A921ZJA9"/>
<dbReference type="PANTHER" id="PTHR11559">
    <property type="entry name" value="CARBOXYLESTERASE"/>
    <property type="match status" value="1"/>
</dbReference>
<reference evidence="4" key="1">
    <citation type="journal article" date="2016" name="Insect Biochem. Mol. Biol.">
        <title>Multifaceted biological insights from a draft genome sequence of the tobacco hornworm moth, Manduca sexta.</title>
        <authorList>
            <person name="Kanost M.R."/>
            <person name="Arrese E.L."/>
            <person name="Cao X."/>
            <person name="Chen Y.R."/>
            <person name="Chellapilla S."/>
            <person name="Goldsmith M.R."/>
            <person name="Grosse-Wilde E."/>
            <person name="Heckel D.G."/>
            <person name="Herndon N."/>
            <person name="Jiang H."/>
            <person name="Papanicolaou A."/>
            <person name="Qu J."/>
            <person name="Soulages J.L."/>
            <person name="Vogel H."/>
            <person name="Walters J."/>
            <person name="Waterhouse R.M."/>
            <person name="Ahn S.J."/>
            <person name="Almeida F.C."/>
            <person name="An C."/>
            <person name="Aqrawi P."/>
            <person name="Bretschneider A."/>
            <person name="Bryant W.B."/>
            <person name="Bucks S."/>
            <person name="Chao H."/>
            <person name="Chevignon G."/>
            <person name="Christen J.M."/>
            <person name="Clarke D.F."/>
            <person name="Dittmer N.T."/>
            <person name="Ferguson L.C.F."/>
            <person name="Garavelou S."/>
            <person name="Gordon K.H.J."/>
            <person name="Gunaratna R.T."/>
            <person name="Han Y."/>
            <person name="Hauser F."/>
            <person name="He Y."/>
            <person name="Heidel-Fischer H."/>
            <person name="Hirsh A."/>
            <person name="Hu Y."/>
            <person name="Jiang H."/>
            <person name="Kalra D."/>
            <person name="Klinner C."/>
            <person name="Konig C."/>
            <person name="Kovar C."/>
            <person name="Kroll A.R."/>
            <person name="Kuwar S.S."/>
            <person name="Lee S.L."/>
            <person name="Lehman R."/>
            <person name="Li K."/>
            <person name="Li Z."/>
            <person name="Liang H."/>
            <person name="Lovelace S."/>
            <person name="Lu Z."/>
            <person name="Mansfield J.H."/>
            <person name="McCulloch K.J."/>
            <person name="Mathew T."/>
            <person name="Morton B."/>
            <person name="Muzny D.M."/>
            <person name="Neunemann D."/>
            <person name="Ongeri F."/>
            <person name="Pauchet Y."/>
            <person name="Pu L.L."/>
            <person name="Pyrousis I."/>
            <person name="Rao X.J."/>
            <person name="Redding A."/>
            <person name="Roesel C."/>
            <person name="Sanchez-Gracia A."/>
            <person name="Schaack S."/>
            <person name="Shukla A."/>
            <person name="Tetreau G."/>
            <person name="Wang Y."/>
            <person name="Xiong G.H."/>
            <person name="Traut W."/>
            <person name="Walsh T.K."/>
            <person name="Worley K.C."/>
            <person name="Wu D."/>
            <person name="Wu W."/>
            <person name="Wu Y.Q."/>
            <person name="Zhang X."/>
            <person name="Zou Z."/>
            <person name="Zucker H."/>
            <person name="Briscoe A.D."/>
            <person name="Burmester T."/>
            <person name="Clem R.J."/>
            <person name="Feyereisen R."/>
            <person name="Grimmelikhuijzen C.J.P."/>
            <person name="Hamodrakas S.J."/>
            <person name="Hansson B.S."/>
            <person name="Huguet E."/>
            <person name="Jermiin L.S."/>
            <person name="Lan Q."/>
            <person name="Lehman H.K."/>
            <person name="Lorenzen M."/>
            <person name="Merzendorfer H."/>
            <person name="Michalopoulos I."/>
            <person name="Morton D.B."/>
            <person name="Muthukrishnan S."/>
            <person name="Oakeshott J.G."/>
            <person name="Palmer W."/>
            <person name="Park Y."/>
            <person name="Passarelli A.L."/>
            <person name="Rozas J."/>
            <person name="Schwartz L.M."/>
            <person name="Smith W."/>
            <person name="Southgate A."/>
            <person name="Vilcinskas A."/>
            <person name="Vogt R."/>
            <person name="Wang P."/>
            <person name="Werren J."/>
            <person name="Yu X.Q."/>
            <person name="Zhou J.J."/>
            <person name="Brown S.J."/>
            <person name="Scherer S.E."/>
            <person name="Richards S."/>
            <person name="Blissard G.W."/>
        </authorList>
    </citation>
    <scope>NUCLEOTIDE SEQUENCE</scope>
</reference>
<evidence type="ECO:0000313" key="5">
    <source>
        <dbReference type="Proteomes" id="UP000791440"/>
    </source>
</evidence>
<feature type="chain" id="PRO_5037242509" description="Carboxylesterase type B domain-containing protein" evidence="2">
    <location>
        <begin position="20"/>
        <end position="76"/>
    </location>
</feature>
<proteinExistence type="predicted"/>
<feature type="domain" description="Carboxylesterase type B" evidence="3">
    <location>
        <begin position="29"/>
        <end position="75"/>
    </location>
</feature>
<reference evidence="4" key="2">
    <citation type="submission" date="2020-12" db="EMBL/GenBank/DDBJ databases">
        <authorList>
            <person name="Kanost M."/>
        </authorList>
    </citation>
    <scope>NUCLEOTIDE SEQUENCE</scope>
</reference>
<dbReference type="InterPro" id="IPR002018">
    <property type="entry name" value="CarbesteraseB"/>
</dbReference>
<gene>
    <name evidence="4" type="ORF">O3G_MSEX011036</name>
</gene>
<dbReference type="InterPro" id="IPR050309">
    <property type="entry name" value="Type-B_Carboxylest/Lipase"/>
</dbReference>
<dbReference type="Proteomes" id="UP000791440">
    <property type="component" value="Unassembled WGS sequence"/>
</dbReference>
<organism evidence="4 5">
    <name type="scientific">Manduca sexta</name>
    <name type="common">Tobacco hawkmoth</name>
    <name type="synonym">Tobacco hornworm</name>
    <dbReference type="NCBI Taxonomy" id="7130"/>
    <lineage>
        <taxon>Eukaryota</taxon>
        <taxon>Metazoa</taxon>
        <taxon>Ecdysozoa</taxon>
        <taxon>Arthropoda</taxon>
        <taxon>Hexapoda</taxon>
        <taxon>Insecta</taxon>
        <taxon>Pterygota</taxon>
        <taxon>Neoptera</taxon>
        <taxon>Endopterygota</taxon>
        <taxon>Lepidoptera</taxon>
        <taxon>Glossata</taxon>
        <taxon>Ditrysia</taxon>
        <taxon>Bombycoidea</taxon>
        <taxon>Sphingidae</taxon>
        <taxon>Sphinginae</taxon>
        <taxon>Sphingini</taxon>
        <taxon>Manduca</taxon>
    </lineage>
</organism>
<protein>
    <recommendedName>
        <fullName evidence="3">Carboxylesterase type B domain-containing protein</fullName>
    </recommendedName>
</protein>
<evidence type="ECO:0000256" key="1">
    <source>
        <dbReference type="ARBA" id="ARBA00023180"/>
    </source>
</evidence>
<keyword evidence="1" id="KW-0325">Glycoprotein</keyword>
<evidence type="ECO:0000256" key="2">
    <source>
        <dbReference type="SAM" id="SignalP"/>
    </source>
</evidence>
<feature type="signal peptide" evidence="2">
    <location>
        <begin position="1"/>
        <end position="19"/>
    </location>
</feature>
<dbReference type="PROSITE" id="PS51257">
    <property type="entry name" value="PROKAR_LIPOPROTEIN"/>
    <property type="match status" value="1"/>
</dbReference>
<comment type="caution">
    <text evidence="4">The sequence shown here is derived from an EMBL/GenBank/DDBJ whole genome shotgun (WGS) entry which is preliminary data.</text>
</comment>
<keyword evidence="5" id="KW-1185">Reference proteome</keyword>
<sequence length="76" mass="8260">MRVDSVLFQLAVTLGACYCSTNVSVPKDNPIVTVKQGKVKGAVKSLPDGKTYYSFKGIPYAQPPVGNLRFQEPNAR</sequence>
<accession>A0A921ZJA9</accession>
<name>A0A921ZJA9_MANSE</name>
<dbReference type="EMBL" id="JH668594">
    <property type="protein sequence ID" value="KAG6458745.1"/>
    <property type="molecule type" value="Genomic_DNA"/>
</dbReference>
<dbReference type="Pfam" id="PF00135">
    <property type="entry name" value="COesterase"/>
    <property type="match status" value="1"/>
</dbReference>
<evidence type="ECO:0000313" key="4">
    <source>
        <dbReference type="EMBL" id="KAG6458745.1"/>
    </source>
</evidence>